<accession>A0ABQ2NLC8</accession>
<name>A0ABQ2NLC8_9FLAO</name>
<dbReference type="SUPFAM" id="SSF47240">
    <property type="entry name" value="Ferritin-like"/>
    <property type="match status" value="1"/>
</dbReference>
<keyword evidence="3" id="KW-1185">Reference proteome</keyword>
<dbReference type="InterPro" id="IPR019243">
    <property type="entry name" value="DUF2202"/>
</dbReference>
<evidence type="ECO:0000313" key="2">
    <source>
        <dbReference type="EMBL" id="GGP06226.1"/>
    </source>
</evidence>
<dbReference type="Proteomes" id="UP000620064">
    <property type="component" value="Unassembled WGS sequence"/>
</dbReference>
<gene>
    <name evidence="2" type="ORF">GCM10010992_25590</name>
</gene>
<proteinExistence type="predicted"/>
<dbReference type="Pfam" id="PF09968">
    <property type="entry name" value="DUF2202"/>
    <property type="match status" value="1"/>
</dbReference>
<protein>
    <recommendedName>
        <fullName evidence="1">DUF2202 domain-containing protein</fullName>
    </recommendedName>
</protein>
<reference evidence="3" key="1">
    <citation type="journal article" date="2019" name="Int. J. Syst. Evol. Microbiol.">
        <title>The Global Catalogue of Microorganisms (GCM) 10K type strain sequencing project: providing services to taxonomists for standard genome sequencing and annotation.</title>
        <authorList>
            <consortium name="The Broad Institute Genomics Platform"/>
            <consortium name="The Broad Institute Genome Sequencing Center for Infectious Disease"/>
            <person name="Wu L."/>
            <person name="Ma J."/>
        </authorList>
    </citation>
    <scope>NUCLEOTIDE SEQUENCE [LARGE SCALE GENOMIC DNA]</scope>
    <source>
        <strain evidence="3">CGMCC 1.7656</strain>
    </source>
</reference>
<dbReference type="InterPro" id="IPR012347">
    <property type="entry name" value="Ferritin-like"/>
</dbReference>
<dbReference type="CDD" id="cd01048">
    <property type="entry name" value="Ferritin_like_AB2"/>
    <property type="match status" value="1"/>
</dbReference>
<sequence length="220" mass="25950">MKNSTLKIIIFIFLGLVIFTNYTKSNFPNSEQESLLFMLEEEKLAHDVYTQLYEKWETRQFENIKESEKIHMEKIKTLLDQNKILYEILPIGKFKNQNLQKLYNDLIAKGNISEIEALKVGATIEDVDIFDLKRLKKETENQQILNVYDFLECGSRNHLRAFNRGLSVNNSSYEVQYISKQEFNKIINNEHEKCGKTFNSSCNKNENATMRRGKNRNFKN</sequence>
<organism evidence="2 3">
    <name type="scientific">Cloacibacterium rupense</name>
    <dbReference type="NCBI Taxonomy" id="517423"/>
    <lineage>
        <taxon>Bacteria</taxon>
        <taxon>Pseudomonadati</taxon>
        <taxon>Bacteroidota</taxon>
        <taxon>Flavobacteriia</taxon>
        <taxon>Flavobacteriales</taxon>
        <taxon>Weeksellaceae</taxon>
    </lineage>
</organism>
<dbReference type="InterPro" id="IPR009078">
    <property type="entry name" value="Ferritin-like_SF"/>
</dbReference>
<feature type="domain" description="DUF2202" evidence="1">
    <location>
        <begin position="31"/>
        <end position="189"/>
    </location>
</feature>
<evidence type="ECO:0000313" key="3">
    <source>
        <dbReference type="Proteomes" id="UP000620064"/>
    </source>
</evidence>
<dbReference type="RefSeq" id="WP_188618519.1">
    <property type="nucleotide sequence ID" value="NZ_BMLV01000006.1"/>
</dbReference>
<evidence type="ECO:0000259" key="1">
    <source>
        <dbReference type="Pfam" id="PF09968"/>
    </source>
</evidence>
<dbReference type="EMBL" id="BMLV01000006">
    <property type="protein sequence ID" value="GGP06226.1"/>
    <property type="molecule type" value="Genomic_DNA"/>
</dbReference>
<dbReference type="Gene3D" id="1.20.1260.10">
    <property type="match status" value="1"/>
</dbReference>
<comment type="caution">
    <text evidence="2">The sequence shown here is derived from an EMBL/GenBank/DDBJ whole genome shotgun (WGS) entry which is preliminary data.</text>
</comment>